<dbReference type="InterPro" id="IPR038235">
    <property type="entry name" value="RGI1_sf"/>
</dbReference>
<dbReference type="Proteomes" id="UP000094455">
    <property type="component" value="Unassembled WGS sequence"/>
</dbReference>
<evidence type="ECO:0000256" key="4">
    <source>
        <dbReference type="ARBA" id="ARBA00021474"/>
    </source>
</evidence>
<dbReference type="GeneID" id="30181174"/>
<name>A0A1E3NIP0_9ASCO</name>
<dbReference type="Gene3D" id="3.40.1000.40">
    <property type="entry name" value="Respiratory growth induced protein 1"/>
    <property type="match status" value="1"/>
</dbReference>
<comment type="function">
    <text evidence="1">Involved in the control of energetic metabolism and significantly contribute to cell fitness, especially under respiratory growth conditions.</text>
</comment>
<evidence type="ECO:0000313" key="6">
    <source>
        <dbReference type="Proteomes" id="UP000094455"/>
    </source>
</evidence>
<dbReference type="InterPro" id="IPR022554">
    <property type="entry name" value="RGI1"/>
</dbReference>
<keyword evidence="6" id="KW-1185">Reference proteome</keyword>
<reference evidence="5 6" key="1">
    <citation type="journal article" date="2016" name="Proc. Natl. Acad. Sci. U.S.A.">
        <title>Comparative genomics of biotechnologically important yeasts.</title>
        <authorList>
            <person name="Riley R."/>
            <person name="Haridas S."/>
            <person name="Wolfe K.H."/>
            <person name="Lopes M.R."/>
            <person name="Hittinger C.T."/>
            <person name="Goeker M."/>
            <person name="Salamov A.A."/>
            <person name="Wisecaver J.H."/>
            <person name="Long T.M."/>
            <person name="Calvey C.H."/>
            <person name="Aerts A.L."/>
            <person name="Barry K.W."/>
            <person name="Choi C."/>
            <person name="Clum A."/>
            <person name="Coughlan A.Y."/>
            <person name="Deshpande S."/>
            <person name="Douglass A.P."/>
            <person name="Hanson S.J."/>
            <person name="Klenk H.-P."/>
            <person name="LaButti K.M."/>
            <person name="Lapidus A."/>
            <person name="Lindquist E.A."/>
            <person name="Lipzen A.M."/>
            <person name="Meier-Kolthoff J.P."/>
            <person name="Ohm R.A."/>
            <person name="Otillar R.P."/>
            <person name="Pangilinan J.L."/>
            <person name="Peng Y."/>
            <person name="Rokas A."/>
            <person name="Rosa C.A."/>
            <person name="Scheuner C."/>
            <person name="Sibirny A.A."/>
            <person name="Slot J.C."/>
            <person name="Stielow J.B."/>
            <person name="Sun H."/>
            <person name="Kurtzman C.P."/>
            <person name="Blackwell M."/>
            <person name="Grigoriev I.V."/>
            <person name="Jeffries T.W."/>
        </authorList>
    </citation>
    <scope>NUCLEOTIDE SEQUENCE [LARGE SCALE GENOMIC DNA]</scope>
    <source>
        <strain evidence="5 6">NRRL Y-2026</strain>
    </source>
</reference>
<comment type="subcellular location">
    <subcellularLocation>
        <location evidence="2">Cell membrane</location>
        <topology evidence="2">Peripheral membrane protein</topology>
    </subcellularLocation>
</comment>
<sequence length="190" mass="22305">MARKNLKPVHMEPVHIDHLEKAPAVRNSKEMDFDSLEDFEKYIMDESWDNEFDNLNIHVKYLPPFIVNQTKGNEDKIKPQMNSLNKKFRRHLQHHVKRHLLPDINRMAGIDYDFSKDGEEKVANQYGTSSFYKWHFTDETNHGFDESEYNSRNHWKVEVAIESNSNNPWIDVTYKSVAANDGEISPADIA</sequence>
<dbReference type="Pfam" id="PF10843">
    <property type="entry name" value="RGI1"/>
    <property type="match status" value="1"/>
</dbReference>
<evidence type="ECO:0000256" key="3">
    <source>
        <dbReference type="ARBA" id="ARBA00009268"/>
    </source>
</evidence>
<comment type="similarity">
    <text evidence="3">Belongs to the RGI1 family.</text>
</comment>
<evidence type="ECO:0000313" key="5">
    <source>
        <dbReference type="EMBL" id="ODQ45994.1"/>
    </source>
</evidence>
<organism evidence="5 6">
    <name type="scientific">Pichia membranifaciens NRRL Y-2026</name>
    <dbReference type="NCBI Taxonomy" id="763406"/>
    <lineage>
        <taxon>Eukaryota</taxon>
        <taxon>Fungi</taxon>
        <taxon>Dikarya</taxon>
        <taxon>Ascomycota</taxon>
        <taxon>Saccharomycotina</taxon>
        <taxon>Pichiomycetes</taxon>
        <taxon>Pichiales</taxon>
        <taxon>Pichiaceae</taxon>
        <taxon>Pichia</taxon>
    </lineage>
</organism>
<proteinExistence type="inferred from homology"/>
<dbReference type="GO" id="GO:0005886">
    <property type="term" value="C:plasma membrane"/>
    <property type="evidence" value="ECO:0007669"/>
    <property type="project" value="UniProtKB-SubCell"/>
</dbReference>
<accession>A0A1E3NIP0</accession>
<evidence type="ECO:0000256" key="1">
    <source>
        <dbReference type="ARBA" id="ARBA00003033"/>
    </source>
</evidence>
<dbReference type="GO" id="GO:0006112">
    <property type="term" value="P:energy reserve metabolic process"/>
    <property type="evidence" value="ECO:0007669"/>
    <property type="project" value="InterPro"/>
</dbReference>
<gene>
    <name evidence="5" type="ORF">PICMEDRAFT_73472</name>
</gene>
<evidence type="ECO:0000256" key="2">
    <source>
        <dbReference type="ARBA" id="ARBA00004202"/>
    </source>
</evidence>
<dbReference type="EMBL" id="KV454004">
    <property type="protein sequence ID" value="ODQ45994.1"/>
    <property type="molecule type" value="Genomic_DNA"/>
</dbReference>
<protein>
    <recommendedName>
        <fullName evidence="4">Respiratory growth induced protein 1</fullName>
    </recommendedName>
</protein>
<dbReference type="OrthoDB" id="4082176at2759"/>
<dbReference type="RefSeq" id="XP_019017107.1">
    <property type="nucleotide sequence ID" value="XM_019164487.1"/>
</dbReference>
<dbReference type="AlphaFoldDB" id="A0A1E3NIP0"/>